<feature type="transmembrane region" description="Helical" evidence="6">
    <location>
        <begin position="259"/>
        <end position="275"/>
    </location>
</feature>
<evidence type="ECO:0000256" key="1">
    <source>
        <dbReference type="ARBA" id="ARBA00004141"/>
    </source>
</evidence>
<dbReference type="GO" id="GO:0016020">
    <property type="term" value="C:membrane"/>
    <property type="evidence" value="ECO:0007669"/>
    <property type="project" value="UniProtKB-SubCell"/>
</dbReference>
<gene>
    <name evidence="7" type="ORF">AQ490_04610</name>
</gene>
<evidence type="ECO:0000256" key="4">
    <source>
        <dbReference type="ARBA" id="ARBA00022989"/>
    </source>
</evidence>
<name>A0A0T6LPD2_WENVI</name>
<keyword evidence="3 6" id="KW-0812">Transmembrane</keyword>
<evidence type="ECO:0000313" key="8">
    <source>
        <dbReference type="Proteomes" id="UP000050867"/>
    </source>
</evidence>
<dbReference type="Proteomes" id="UP000050867">
    <property type="component" value="Unassembled WGS sequence"/>
</dbReference>
<keyword evidence="8" id="KW-1185">Reference proteome</keyword>
<accession>A0A0T6LPD2</accession>
<dbReference type="GO" id="GO:0009234">
    <property type="term" value="P:menaquinone biosynthetic process"/>
    <property type="evidence" value="ECO:0007669"/>
    <property type="project" value="TreeGrafter"/>
</dbReference>
<feature type="transmembrane region" description="Helical" evidence="6">
    <location>
        <begin position="167"/>
        <end position="184"/>
    </location>
</feature>
<sequence>MTAPPLVAPRAQSRARAYARLAKLDFFDFYLSVPLVWALLPGGLRLDGRGLGTLLLFLVGEVCVVAAVVAFDDVTGFRDGSDGANYGPGTPSRKLRRKPLLDGSLTVEEAVRFGRLATLAGTLLWTAAICAAPHRPVWAVVCTALVLSASVQYSWGLKLSYRGGQEALIAGSPFLVVLVPYGLVTGELTGLLVVEAVLFGLWQVLVSLYSNLKDIEGDAKVGRRNIATSGSPRASQVVLTVLSAADVLLVIGASVFGAAPWWFALALGPVVVLRVRQFLTGVVRGDALLARARGMHLHRTGFVLLFVVNLVHMA</sequence>
<keyword evidence="4 6" id="KW-1133">Transmembrane helix</keyword>
<dbReference type="InterPro" id="IPR000537">
    <property type="entry name" value="UbiA_prenyltransferase"/>
</dbReference>
<dbReference type="GO" id="GO:0042371">
    <property type="term" value="P:vitamin K biosynthetic process"/>
    <property type="evidence" value="ECO:0007669"/>
    <property type="project" value="TreeGrafter"/>
</dbReference>
<organism evidence="7 8">
    <name type="scientific">Wenjunlia vitaminophila</name>
    <name type="common">Streptomyces vitaminophilus</name>
    <dbReference type="NCBI Taxonomy" id="76728"/>
    <lineage>
        <taxon>Bacteria</taxon>
        <taxon>Bacillati</taxon>
        <taxon>Actinomycetota</taxon>
        <taxon>Actinomycetes</taxon>
        <taxon>Kitasatosporales</taxon>
        <taxon>Streptomycetaceae</taxon>
        <taxon>Wenjunlia</taxon>
    </lineage>
</organism>
<feature type="transmembrane region" description="Helical" evidence="6">
    <location>
        <begin position="21"/>
        <end position="40"/>
    </location>
</feature>
<comment type="subcellular location">
    <subcellularLocation>
        <location evidence="1">Membrane</location>
        <topology evidence="1">Multi-pass membrane protein</topology>
    </subcellularLocation>
</comment>
<dbReference type="CDD" id="cd13956">
    <property type="entry name" value="PT_UbiA"/>
    <property type="match status" value="1"/>
</dbReference>
<keyword evidence="2 7" id="KW-0808">Transferase</keyword>
<evidence type="ECO:0000256" key="2">
    <source>
        <dbReference type="ARBA" id="ARBA00022679"/>
    </source>
</evidence>
<dbReference type="STRING" id="76728.AQ490_04610"/>
<evidence type="ECO:0000256" key="3">
    <source>
        <dbReference type="ARBA" id="ARBA00022692"/>
    </source>
</evidence>
<dbReference type="AlphaFoldDB" id="A0A0T6LPD2"/>
<keyword evidence="5 6" id="KW-0472">Membrane</keyword>
<dbReference type="RefSeq" id="WP_018386108.1">
    <property type="nucleotide sequence ID" value="NZ_LLZU01000035.1"/>
</dbReference>
<dbReference type="PANTHER" id="PTHR13929">
    <property type="entry name" value="1,4-DIHYDROXY-2-NAPHTHOATE OCTAPRENYLTRANSFERASE"/>
    <property type="match status" value="1"/>
</dbReference>
<evidence type="ECO:0000256" key="6">
    <source>
        <dbReference type="SAM" id="Phobius"/>
    </source>
</evidence>
<dbReference type="EMBL" id="LLZU01000035">
    <property type="protein sequence ID" value="KRV47676.1"/>
    <property type="molecule type" value="Genomic_DNA"/>
</dbReference>
<reference evidence="7 8" key="1">
    <citation type="submission" date="2015-10" db="EMBL/GenBank/DDBJ databases">
        <title>Draft genome sequence of pyrrolomycin-producing Streptomyces vitaminophilus.</title>
        <authorList>
            <person name="Graham D.E."/>
            <person name="Mahan K.M."/>
            <person name="Klingeman D.M."/>
            <person name="Hettich R.L."/>
            <person name="Parry R.J."/>
        </authorList>
    </citation>
    <scope>NUCLEOTIDE SEQUENCE [LARGE SCALE GENOMIC DNA]</scope>
    <source>
        <strain evidence="7 8">ATCC 31673</strain>
    </source>
</reference>
<dbReference type="eggNOG" id="COG1575">
    <property type="taxonomic scope" value="Bacteria"/>
</dbReference>
<evidence type="ECO:0000256" key="5">
    <source>
        <dbReference type="ARBA" id="ARBA00023136"/>
    </source>
</evidence>
<dbReference type="PANTHER" id="PTHR13929:SF0">
    <property type="entry name" value="UBIA PRENYLTRANSFERASE DOMAIN-CONTAINING PROTEIN 1"/>
    <property type="match status" value="1"/>
</dbReference>
<feature type="transmembrane region" description="Helical" evidence="6">
    <location>
        <begin position="137"/>
        <end position="155"/>
    </location>
</feature>
<proteinExistence type="predicted"/>
<dbReference type="OrthoDB" id="4545177at2"/>
<protein>
    <submittedName>
        <fullName evidence="7">1,4-dihydroxy-2-naphthoate prenyltransferase</fullName>
    </submittedName>
</protein>
<dbReference type="InterPro" id="IPR026046">
    <property type="entry name" value="UBIAD1"/>
</dbReference>
<evidence type="ECO:0000313" key="7">
    <source>
        <dbReference type="EMBL" id="KRV47676.1"/>
    </source>
</evidence>
<dbReference type="GO" id="GO:0004659">
    <property type="term" value="F:prenyltransferase activity"/>
    <property type="evidence" value="ECO:0007669"/>
    <property type="project" value="InterPro"/>
</dbReference>
<comment type="caution">
    <text evidence="7">The sequence shown here is derived from an EMBL/GenBank/DDBJ whole genome shotgun (WGS) entry which is preliminary data.</text>
</comment>
<feature type="transmembrane region" description="Helical" evidence="6">
    <location>
        <begin position="190"/>
        <end position="212"/>
    </location>
</feature>
<dbReference type="Pfam" id="PF01040">
    <property type="entry name" value="UbiA"/>
    <property type="match status" value="1"/>
</dbReference>
<feature type="transmembrane region" description="Helical" evidence="6">
    <location>
        <begin position="52"/>
        <end position="71"/>
    </location>
</feature>